<dbReference type="Proteomes" id="UP000663834">
    <property type="component" value="Unassembled WGS sequence"/>
</dbReference>
<dbReference type="AlphaFoldDB" id="A0A816GDS7"/>
<dbReference type="EMBL" id="CAJOBH010002860">
    <property type="protein sequence ID" value="CAF3926517.1"/>
    <property type="molecule type" value="Genomic_DNA"/>
</dbReference>
<dbReference type="Proteomes" id="UP000681720">
    <property type="component" value="Unassembled WGS sequence"/>
</dbReference>
<dbReference type="EMBL" id="CAJOBJ010001330">
    <property type="protein sequence ID" value="CAF3873758.1"/>
    <property type="molecule type" value="Genomic_DNA"/>
</dbReference>
<name>A0A816GDS7_9BILA</name>
<dbReference type="EMBL" id="CAJNOW010019600">
    <property type="protein sequence ID" value="CAF1673716.1"/>
    <property type="molecule type" value="Genomic_DNA"/>
</dbReference>
<comment type="caution">
    <text evidence="2">The sequence shown here is derived from an EMBL/GenBank/DDBJ whole genome shotgun (WGS) entry which is preliminary data.</text>
</comment>
<evidence type="ECO:0000313" key="5">
    <source>
        <dbReference type="Proteomes" id="UP000663834"/>
    </source>
</evidence>
<protein>
    <submittedName>
        <fullName evidence="2">Uncharacterized protein</fullName>
    </submittedName>
</protein>
<dbReference type="OrthoDB" id="9985567at2759"/>
<organism evidence="2 5">
    <name type="scientific">Rotaria magnacalcarata</name>
    <dbReference type="NCBI Taxonomy" id="392030"/>
    <lineage>
        <taxon>Eukaryota</taxon>
        <taxon>Metazoa</taxon>
        <taxon>Spiralia</taxon>
        <taxon>Gnathifera</taxon>
        <taxon>Rotifera</taxon>
        <taxon>Eurotatoria</taxon>
        <taxon>Bdelloidea</taxon>
        <taxon>Philodinida</taxon>
        <taxon>Philodinidae</taxon>
        <taxon>Rotaria</taxon>
    </lineage>
</organism>
<dbReference type="EMBL" id="CAJNOV010007346">
    <property type="protein sequence ID" value="CAF1280968.1"/>
    <property type="molecule type" value="Genomic_DNA"/>
</dbReference>
<dbReference type="Proteomes" id="UP000663855">
    <property type="component" value="Unassembled WGS sequence"/>
</dbReference>
<evidence type="ECO:0000313" key="1">
    <source>
        <dbReference type="EMBL" id="CAF1280968.1"/>
    </source>
</evidence>
<evidence type="ECO:0000313" key="3">
    <source>
        <dbReference type="EMBL" id="CAF3873758.1"/>
    </source>
</evidence>
<gene>
    <name evidence="4" type="ORF">BYL167_LOCUS9771</name>
    <name evidence="1" type="ORF">CJN711_LOCUS15979</name>
    <name evidence="3" type="ORF">GIL414_LOCUS5170</name>
    <name evidence="2" type="ORF">KQP761_LOCUS34843</name>
</gene>
<sequence length="324" mass="36866">MASASISNGQPARYFDLVNQPETLKLRNGLSIPASELKDFSEKRSSVPIEWDVNFGDVIDWSNDRPTEAYFVLEDRTLLKNPDRSGSGYLTIPYHVANTTGNVLLKYKYVIESIGKDNVSTIEMHPQDIFIKENWGELPHEILSSNVQFTYDPREEFLYVNLPQISKSKEFQLGSTTMNNIQVWFTSTLIEQASFRVKYNFFGPLFQKYHQLYKLHMLSFSLPQTWSVAPGTTDIGHDNCHGEWIFQGDRQHLKEAKQNVHDFYKDLPYKFQPSMSIYVSLILLDLFGYFTGGGVAGGSHTISSSPRARSASSFITRNMIGASI</sequence>
<dbReference type="Proteomes" id="UP000681967">
    <property type="component" value="Unassembled WGS sequence"/>
</dbReference>
<evidence type="ECO:0000313" key="4">
    <source>
        <dbReference type="EMBL" id="CAF3926517.1"/>
    </source>
</evidence>
<evidence type="ECO:0000313" key="2">
    <source>
        <dbReference type="EMBL" id="CAF1673716.1"/>
    </source>
</evidence>
<proteinExistence type="predicted"/>
<accession>A0A816GDS7</accession>
<reference evidence="2" key="1">
    <citation type="submission" date="2021-02" db="EMBL/GenBank/DDBJ databases">
        <authorList>
            <person name="Nowell W R."/>
        </authorList>
    </citation>
    <scope>NUCLEOTIDE SEQUENCE</scope>
</reference>